<dbReference type="PROSITE" id="PS51915">
    <property type="entry name" value="ZAD"/>
    <property type="match status" value="1"/>
</dbReference>
<feature type="compositionally biased region" description="Low complexity" evidence="9">
    <location>
        <begin position="287"/>
        <end position="300"/>
    </location>
</feature>
<evidence type="ECO:0000256" key="9">
    <source>
        <dbReference type="SAM" id="MobiDB-lite"/>
    </source>
</evidence>
<dbReference type="PANTHER" id="PTHR24409">
    <property type="entry name" value="ZINC FINGER PROTEIN 142"/>
    <property type="match status" value="1"/>
</dbReference>
<feature type="region of interest" description="Disordered" evidence="9">
    <location>
        <begin position="287"/>
        <end position="317"/>
    </location>
</feature>
<evidence type="ECO:0000256" key="6">
    <source>
        <dbReference type="ARBA" id="ARBA00023242"/>
    </source>
</evidence>
<feature type="binding site" evidence="8">
    <location>
        <position position="59"/>
    </location>
    <ligand>
        <name>Zn(2+)</name>
        <dbReference type="ChEBI" id="CHEBI:29105"/>
    </ligand>
</feature>
<dbReference type="Pfam" id="PF07776">
    <property type="entry name" value="zf-AD"/>
    <property type="match status" value="1"/>
</dbReference>
<feature type="domain" description="C2H2-type" evidence="10">
    <location>
        <begin position="199"/>
        <end position="226"/>
    </location>
</feature>
<evidence type="ECO:0000256" key="5">
    <source>
        <dbReference type="ARBA" id="ARBA00022833"/>
    </source>
</evidence>
<comment type="subcellular location">
    <subcellularLocation>
        <location evidence="1">Nucleus</location>
    </subcellularLocation>
</comment>
<evidence type="ECO:0008006" key="14">
    <source>
        <dbReference type="Google" id="ProtNLM"/>
    </source>
</evidence>
<feature type="domain" description="ZAD" evidence="11">
    <location>
        <begin position="7"/>
        <end position="86"/>
    </location>
</feature>
<dbReference type="SUPFAM" id="SSF57667">
    <property type="entry name" value="beta-beta-alpha zinc fingers"/>
    <property type="match status" value="2"/>
</dbReference>
<dbReference type="EnsemblMetazoa" id="AEPI007316-RA">
    <property type="protein sequence ID" value="AEPI007316-PA"/>
    <property type="gene ID" value="AEPI007316"/>
</dbReference>
<feature type="region of interest" description="Disordered" evidence="9">
    <location>
        <begin position="376"/>
        <end position="397"/>
    </location>
</feature>
<sequence length="397" mass="45027">MASISPCSCRLCLNIPPTDTLVFSVFDTYQGIVLSQLIDELFKIQVRTILEDDQQLSLCIECVNRINTVHKIKQLFVANDRKLRELQQANRPTANTFVEELVYSLFTPNEVENTDTEKVPLGNAGVAEQRNVSEEVGTTESVYSPSPDADTFDVEAAELYCDTDHQQSSVTEQYQTAVKQERPVNGNNKIDTAIKLPQNKCYFCGAVFENSLKFTNHLPAHFNAVPYTCAECDGLVFRTVREASKHIGLHDERERPFKCTLCALRFPSLINRQVHVRKTHRFKLRQMAAKASSKKQAPARRSVDRKRKVDPSKSAATPQRELLHECEICGKKFTAKKNLTRHLMIHTGEKPFKCDQCDRTYRQSGELKRHRNNTHRTLAQPNGSINSVPDGTKCSNK</sequence>
<keyword evidence="3" id="KW-0677">Repeat</keyword>
<feature type="domain" description="C2H2-type" evidence="10">
    <location>
        <begin position="352"/>
        <end position="375"/>
    </location>
</feature>
<feature type="binding site" evidence="8">
    <location>
        <position position="12"/>
    </location>
    <ligand>
        <name>Zn(2+)</name>
        <dbReference type="ChEBI" id="CHEBI:29105"/>
    </ligand>
</feature>
<evidence type="ECO:0000259" key="10">
    <source>
        <dbReference type="PROSITE" id="PS50157"/>
    </source>
</evidence>
<dbReference type="Proteomes" id="UP000075885">
    <property type="component" value="Unassembled WGS sequence"/>
</dbReference>
<evidence type="ECO:0000256" key="4">
    <source>
        <dbReference type="ARBA" id="ARBA00022771"/>
    </source>
</evidence>
<dbReference type="InterPro" id="IPR012934">
    <property type="entry name" value="Znf_AD"/>
</dbReference>
<dbReference type="VEuPathDB" id="VectorBase:AEPI007316"/>
<proteinExistence type="predicted"/>
<dbReference type="PANTHER" id="PTHR24409:SF295">
    <property type="entry name" value="AZ2-RELATED"/>
    <property type="match status" value="1"/>
</dbReference>
<dbReference type="Gene3D" id="3.40.1800.20">
    <property type="match status" value="1"/>
</dbReference>
<evidence type="ECO:0000259" key="11">
    <source>
        <dbReference type="PROSITE" id="PS51915"/>
    </source>
</evidence>
<dbReference type="AlphaFoldDB" id="A0A182PK50"/>
<reference evidence="13" key="1">
    <citation type="submission" date="2013-03" db="EMBL/GenBank/DDBJ databases">
        <title>The Genome Sequence of Anopheles epiroticus epiroticus2.</title>
        <authorList>
            <consortium name="The Broad Institute Genomics Platform"/>
            <person name="Neafsey D.E."/>
            <person name="Howell P."/>
            <person name="Walker B."/>
            <person name="Young S.K."/>
            <person name="Zeng Q."/>
            <person name="Gargeya S."/>
            <person name="Fitzgerald M."/>
            <person name="Haas B."/>
            <person name="Abouelleil A."/>
            <person name="Allen A.W."/>
            <person name="Alvarado L."/>
            <person name="Arachchi H.M."/>
            <person name="Berlin A.M."/>
            <person name="Chapman S.B."/>
            <person name="Gainer-Dewar J."/>
            <person name="Goldberg J."/>
            <person name="Griggs A."/>
            <person name="Gujja S."/>
            <person name="Hansen M."/>
            <person name="Howarth C."/>
            <person name="Imamovic A."/>
            <person name="Ireland A."/>
            <person name="Larimer J."/>
            <person name="McCowan C."/>
            <person name="Murphy C."/>
            <person name="Pearson M."/>
            <person name="Poon T.W."/>
            <person name="Priest M."/>
            <person name="Roberts A."/>
            <person name="Saif S."/>
            <person name="Shea T."/>
            <person name="Sisk P."/>
            <person name="Sykes S."/>
            <person name="Wortman J."/>
            <person name="Nusbaum C."/>
            <person name="Birren B."/>
        </authorList>
    </citation>
    <scope>NUCLEOTIDE SEQUENCE [LARGE SCALE GENOMIC DNA]</scope>
    <source>
        <strain evidence="13">Epiroticus2</strain>
    </source>
</reference>
<dbReference type="GO" id="GO:0005634">
    <property type="term" value="C:nucleus"/>
    <property type="evidence" value="ECO:0007669"/>
    <property type="project" value="UniProtKB-SubCell"/>
</dbReference>
<keyword evidence="6" id="KW-0539">Nucleus</keyword>
<evidence type="ECO:0000256" key="8">
    <source>
        <dbReference type="PROSITE-ProRule" id="PRU01263"/>
    </source>
</evidence>
<dbReference type="GO" id="GO:0008270">
    <property type="term" value="F:zinc ion binding"/>
    <property type="evidence" value="ECO:0007669"/>
    <property type="project" value="UniProtKB-UniRule"/>
</dbReference>
<evidence type="ECO:0000313" key="12">
    <source>
        <dbReference type="EnsemblMetazoa" id="AEPI007316-PA"/>
    </source>
</evidence>
<dbReference type="InterPro" id="IPR036236">
    <property type="entry name" value="Znf_C2H2_sf"/>
</dbReference>
<evidence type="ECO:0000256" key="2">
    <source>
        <dbReference type="ARBA" id="ARBA00022723"/>
    </source>
</evidence>
<keyword evidence="13" id="KW-1185">Reference proteome</keyword>
<evidence type="ECO:0000256" key="1">
    <source>
        <dbReference type="ARBA" id="ARBA00004123"/>
    </source>
</evidence>
<dbReference type="FunFam" id="3.30.160.60:FF:000624">
    <property type="entry name" value="zinc finger protein 697"/>
    <property type="match status" value="1"/>
</dbReference>
<dbReference type="SMART" id="SM00868">
    <property type="entry name" value="zf-AD"/>
    <property type="match status" value="1"/>
</dbReference>
<reference evidence="12" key="2">
    <citation type="submission" date="2020-05" db="UniProtKB">
        <authorList>
            <consortium name="EnsemblMetazoa"/>
        </authorList>
    </citation>
    <scope>IDENTIFICATION</scope>
    <source>
        <strain evidence="12">Epiroticus2</strain>
    </source>
</reference>
<feature type="binding site" evidence="8">
    <location>
        <position position="62"/>
    </location>
    <ligand>
        <name>Zn(2+)</name>
        <dbReference type="ChEBI" id="CHEBI:29105"/>
    </ligand>
</feature>
<dbReference type="SUPFAM" id="SSF57716">
    <property type="entry name" value="Glucocorticoid receptor-like (DNA-binding domain)"/>
    <property type="match status" value="1"/>
</dbReference>
<name>A0A182PK50_9DIPT</name>
<feature type="binding site" evidence="8">
    <location>
        <position position="9"/>
    </location>
    <ligand>
        <name>Zn(2+)</name>
        <dbReference type="ChEBI" id="CHEBI:29105"/>
    </ligand>
</feature>
<dbReference type="PROSITE" id="PS50157">
    <property type="entry name" value="ZINC_FINGER_C2H2_2"/>
    <property type="match status" value="3"/>
</dbReference>
<dbReference type="GO" id="GO:0000977">
    <property type="term" value="F:RNA polymerase II transcription regulatory region sequence-specific DNA binding"/>
    <property type="evidence" value="ECO:0007669"/>
    <property type="project" value="TreeGrafter"/>
</dbReference>
<dbReference type="SMART" id="SM00355">
    <property type="entry name" value="ZnF_C2H2"/>
    <property type="match status" value="5"/>
</dbReference>
<dbReference type="InterPro" id="IPR013087">
    <property type="entry name" value="Znf_C2H2_type"/>
</dbReference>
<dbReference type="Pfam" id="PF00096">
    <property type="entry name" value="zf-C2H2"/>
    <property type="match status" value="2"/>
</dbReference>
<dbReference type="FunFam" id="3.30.160.60:FF:001498">
    <property type="entry name" value="Zinc finger protein 404"/>
    <property type="match status" value="1"/>
</dbReference>
<evidence type="ECO:0000256" key="7">
    <source>
        <dbReference type="PROSITE-ProRule" id="PRU00042"/>
    </source>
</evidence>
<dbReference type="PROSITE" id="PS00028">
    <property type="entry name" value="ZINC_FINGER_C2H2_1"/>
    <property type="match status" value="4"/>
</dbReference>
<keyword evidence="2 8" id="KW-0479">Metal-binding</keyword>
<dbReference type="STRING" id="199890.A0A182PK50"/>
<evidence type="ECO:0000313" key="13">
    <source>
        <dbReference type="Proteomes" id="UP000075885"/>
    </source>
</evidence>
<feature type="domain" description="C2H2-type" evidence="10">
    <location>
        <begin position="324"/>
        <end position="351"/>
    </location>
</feature>
<keyword evidence="5 8" id="KW-0862">Zinc</keyword>
<protein>
    <recommendedName>
        <fullName evidence="14">Protein krueppel</fullName>
    </recommendedName>
</protein>
<accession>A0A182PK50</accession>
<evidence type="ECO:0000256" key="3">
    <source>
        <dbReference type="ARBA" id="ARBA00022737"/>
    </source>
</evidence>
<dbReference type="GO" id="GO:0000981">
    <property type="term" value="F:DNA-binding transcription factor activity, RNA polymerase II-specific"/>
    <property type="evidence" value="ECO:0007669"/>
    <property type="project" value="TreeGrafter"/>
</dbReference>
<organism evidence="12 13">
    <name type="scientific">Anopheles epiroticus</name>
    <dbReference type="NCBI Taxonomy" id="199890"/>
    <lineage>
        <taxon>Eukaryota</taxon>
        <taxon>Metazoa</taxon>
        <taxon>Ecdysozoa</taxon>
        <taxon>Arthropoda</taxon>
        <taxon>Hexapoda</taxon>
        <taxon>Insecta</taxon>
        <taxon>Pterygota</taxon>
        <taxon>Neoptera</taxon>
        <taxon>Endopterygota</taxon>
        <taxon>Diptera</taxon>
        <taxon>Nematocera</taxon>
        <taxon>Culicoidea</taxon>
        <taxon>Culicidae</taxon>
        <taxon>Anophelinae</taxon>
        <taxon>Anopheles</taxon>
    </lineage>
</organism>
<dbReference type="Gene3D" id="3.30.160.60">
    <property type="entry name" value="Classic Zinc Finger"/>
    <property type="match status" value="4"/>
</dbReference>
<keyword evidence="4 7" id="KW-0863">Zinc-finger</keyword>